<dbReference type="RefSeq" id="WP_121210704.1">
    <property type="nucleotide sequence ID" value="NZ_RBIM01000003.1"/>
</dbReference>
<dbReference type="OrthoDB" id="9804460at2"/>
<dbReference type="PANTHER" id="PTHR13696:SF96">
    <property type="entry name" value="COBQ_COBB_MIND_PARA NUCLEOTIDE BINDING DOMAIN-CONTAINING PROTEIN"/>
    <property type="match status" value="1"/>
</dbReference>
<dbReference type="AlphaFoldDB" id="A0A495DDI5"/>
<dbReference type="InterPro" id="IPR002586">
    <property type="entry name" value="CobQ/CobB/MinD/ParA_Nub-bd_dom"/>
</dbReference>
<name>A0A495DDI5_9PROT</name>
<reference evidence="3 4" key="1">
    <citation type="submission" date="2018-10" db="EMBL/GenBank/DDBJ databases">
        <title>Genomic Encyclopedia of Type Strains, Phase IV (KMG-IV): sequencing the most valuable type-strain genomes for metagenomic binning, comparative biology and taxonomic classification.</title>
        <authorList>
            <person name="Goeker M."/>
        </authorList>
    </citation>
    <scope>NUCLEOTIDE SEQUENCE [LARGE SCALE GENOMIC DNA]</scope>
    <source>
        <strain evidence="3 4">DSM 4734</strain>
    </source>
</reference>
<dbReference type="EMBL" id="RBIM01000003">
    <property type="protein sequence ID" value="RKR00389.1"/>
    <property type="molecule type" value="Genomic_DNA"/>
</dbReference>
<dbReference type="SUPFAM" id="SSF52540">
    <property type="entry name" value="P-loop containing nucleoside triphosphate hydrolases"/>
    <property type="match status" value="1"/>
</dbReference>
<dbReference type="Pfam" id="PF01656">
    <property type="entry name" value="CbiA"/>
    <property type="match status" value="1"/>
</dbReference>
<sequence length="313" mass="33010">MTGKAQVVVFASQKGGSGKTTVSAHMAVQAELSGAGPVALVDTDPQGSMAKWWNARASSVPAFARISVPDLGRDIKLLADAGYRLIIIDTPPAVTSTIAEVITHADLVVLPTRPSPHDLRAVGPTVDIVQMQGKPLVFVINSATARARITGETAVALSQHGTVAPVTLHHRVDFAASMIDGRTVGEVSDSSRSAVEVANLWAYLDDRLMRMRASDPRDLLDRPPRSTFEADILSPATAGMSGQEVEEDEDALENQPGYALAAAGAPPPPPGPAASANSNWDGIDRRKADSGPPPGKPDRRRASHQPFGRRFTA</sequence>
<comment type="caution">
    <text evidence="3">The sequence shown here is derived from an EMBL/GenBank/DDBJ whole genome shotgun (WGS) entry which is preliminary data.</text>
</comment>
<evidence type="ECO:0000256" key="1">
    <source>
        <dbReference type="SAM" id="MobiDB-lite"/>
    </source>
</evidence>
<dbReference type="Gene3D" id="3.40.50.300">
    <property type="entry name" value="P-loop containing nucleotide triphosphate hydrolases"/>
    <property type="match status" value="1"/>
</dbReference>
<accession>A0A495DDI5</accession>
<organism evidence="3 4">
    <name type="scientific">Maricaulis maris</name>
    <dbReference type="NCBI Taxonomy" id="74318"/>
    <lineage>
        <taxon>Bacteria</taxon>
        <taxon>Pseudomonadati</taxon>
        <taxon>Pseudomonadota</taxon>
        <taxon>Alphaproteobacteria</taxon>
        <taxon>Maricaulales</taxon>
        <taxon>Maricaulaceae</taxon>
        <taxon>Maricaulis</taxon>
    </lineage>
</organism>
<evidence type="ECO:0000313" key="3">
    <source>
        <dbReference type="EMBL" id="RKR00389.1"/>
    </source>
</evidence>
<feature type="domain" description="CobQ/CobB/MinD/ParA nucleotide binding" evidence="2">
    <location>
        <begin position="8"/>
        <end position="51"/>
    </location>
</feature>
<feature type="region of interest" description="Disordered" evidence="1">
    <location>
        <begin position="216"/>
        <end position="313"/>
    </location>
</feature>
<evidence type="ECO:0000259" key="2">
    <source>
        <dbReference type="Pfam" id="PF01656"/>
    </source>
</evidence>
<dbReference type="Proteomes" id="UP000273675">
    <property type="component" value="Unassembled WGS sequence"/>
</dbReference>
<evidence type="ECO:0000313" key="4">
    <source>
        <dbReference type="Proteomes" id="UP000273675"/>
    </source>
</evidence>
<dbReference type="PANTHER" id="PTHR13696">
    <property type="entry name" value="P-LOOP CONTAINING NUCLEOSIDE TRIPHOSPHATE HYDROLASE"/>
    <property type="match status" value="1"/>
</dbReference>
<dbReference type="InterPro" id="IPR050678">
    <property type="entry name" value="DNA_Partitioning_ATPase"/>
</dbReference>
<dbReference type="InterPro" id="IPR027417">
    <property type="entry name" value="P-loop_NTPase"/>
</dbReference>
<protein>
    <submittedName>
        <fullName evidence="3">Chromosome partitioning protein</fullName>
    </submittedName>
</protein>
<proteinExistence type="predicted"/>
<dbReference type="CDD" id="cd02042">
    <property type="entry name" value="ParAB_family"/>
    <property type="match status" value="1"/>
</dbReference>
<gene>
    <name evidence="3" type="ORF">C7435_1597</name>
</gene>